<feature type="domain" description="ABC transporter" evidence="5">
    <location>
        <begin position="8"/>
        <end position="250"/>
    </location>
</feature>
<dbReference type="EMBL" id="PDKK01000004">
    <property type="protein sequence ID" value="RXK06343.1"/>
    <property type="molecule type" value="Genomic_DNA"/>
</dbReference>
<dbReference type="InterPro" id="IPR003593">
    <property type="entry name" value="AAA+_ATPase"/>
</dbReference>
<dbReference type="OrthoDB" id="5515229at2"/>
<evidence type="ECO:0000256" key="1">
    <source>
        <dbReference type="ARBA" id="ARBA00005417"/>
    </source>
</evidence>
<dbReference type="Proteomes" id="UP000289758">
    <property type="component" value="Unassembled WGS sequence"/>
</dbReference>
<dbReference type="Gene3D" id="3.40.50.300">
    <property type="entry name" value="P-loop containing nucleotide triphosphate hydrolases"/>
    <property type="match status" value="1"/>
</dbReference>
<dbReference type="SMART" id="SM00382">
    <property type="entry name" value="AAA"/>
    <property type="match status" value="1"/>
</dbReference>
<evidence type="ECO:0000256" key="3">
    <source>
        <dbReference type="ARBA" id="ARBA00022741"/>
    </source>
</evidence>
<dbReference type="SUPFAM" id="SSF52540">
    <property type="entry name" value="P-loop containing nucleoside triphosphate hydrolases"/>
    <property type="match status" value="1"/>
</dbReference>
<dbReference type="GO" id="GO:0005524">
    <property type="term" value="F:ATP binding"/>
    <property type="evidence" value="ECO:0007669"/>
    <property type="project" value="UniProtKB-KW"/>
</dbReference>
<evidence type="ECO:0000313" key="7">
    <source>
        <dbReference type="EMBL" id="RXK06343.1"/>
    </source>
</evidence>
<dbReference type="AlphaFoldDB" id="A0A4Q0YFK5"/>
<reference evidence="8 9" key="1">
    <citation type="submission" date="2017-10" db="EMBL/GenBank/DDBJ databases">
        <title>Genomics of the genus Arcobacter.</title>
        <authorList>
            <person name="Perez-Cataluna A."/>
            <person name="Figueras M.J."/>
        </authorList>
    </citation>
    <scope>NUCLEOTIDE SEQUENCE [LARGE SCALE GENOMIC DNA]</scope>
    <source>
        <strain evidence="7 8">CECT 8441</strain>
        <strain evidence="6 9">CECT 8993</strain>
    </source>
</reference>
<evidence type="ECO:0000313" key="8">
    <source>
        <dbReference type="Proteomes" id="UP000289758"/>
    </source>
</evidence>
<keyword evidence="8" id="KW-1185">Reference proteome</keyword>
<dbReference type="EMBL" id="PDKJ01000004">
    <property type="protein sequence ID" value="RXJ68935.1"/>
    <property type="molecule type" value="Genomic_DNA"/>
</dbReference>
<keyword evidence="3" id="KW-0547">Nucleotide-binding</keyword>
<comment type="caution">
    <text evidence="6">The sequence shown here is derived from an EMBL/GenBank/DDBJ whole genome shotgun (WGS) entry which is preliminary data.</text>
</comment>
<dbReference type="GO" id="GO:0016887">
    <property type="term" value="F:ATP hydrolysis activity"/>
    <property type="evidence" value="ECO:0007669"/>
    <property type="project" value="InterPro"/>
</dbReference>
<name>A0A4Q0YFK5_9BACT</name>
<evidence type="ECO:0000259" key="5">
    <source>
        <dbReference type="PROSITE" id="PS50893"/>
    </source>
</evidence>
<accession>A0A4Q0YFK5</accession>
<dbReference type="Proteomes" id="UP000290172">
    <property type="component" value="Unassembled WGS sequence"/>
</dbReference>
<sequence length="266" mass="30920">MNENLKIIDFENIYVSYEITPVLENINLTINQGEHWAILGQNGSGKSTLIKLISNDLYPNTKYKFRKNLFGKERWSIFELKKNLGIITNDLHNYFEKHGNFLTAYEVVLSGYYSSIGIFKHQDFTNEQHERALEVLEFLEILEIKDKRVHQMSTGQLRRCVIGRALIHKPKAFILDEPTTGLDIKAQVSFLNIIRKLSKNSSIIIVTHHFEEIFPEIDNIALMYNKTIYKKGKKADILTSENISKIFDSKITLANENNRYYVKSIN</sequence>
<dbReference type="RefSeq" id="WP_128980010.1">
    <property type="nucleotide sequence ID" value="NZ_CP053836.1"/>
</dbReference>
<keyword evidence="2" id="KW-0813">Transport</keyword>
<gene>
    <name evidence="7" type="ORF">CRV07_06515</name>
    <name evidence="6" type="ORF">CRV08_05750</name>
</gene>
<dbReference type="PANTHER" id="PTHR42734:SF17">
    <property type="entry name" value="METAL TRANSPORT SYSTEM ATP-BINDING PROTEIN TM_0124-RELATED"/>
    <property type="match status" value="1"/>
</dbReference>
<dbReference type="InterPro" id="IPR027417">
    <property type="entry name" value="P-loop_NTPase"/>
</dbReference>
<comment type="similarity">
    <text evidence="1">Belongs to the ABC transporter superfamily.</text>
</comment>
<proteinExistence type="inferred from homology"/>
<protein>
    <submittedName>
        <fullName evidence="6">ABC transporter ATP-binding protein</fullName>
    </submittedName>
</protein>
<dbReference type="InterPro" id="IPR050153">
    <property type="entry name" value="Metal_Ion_Import_ABC"/>
</dbReference>
<evidence type="ECO:0000256" key="4">
    <source>
        <dbReference type="ARBA" id="ARBA00022840"/>
    </source>
</evidence>
<evidence type="ECO:0000313" key="6">
    <source>
        <dbReference type="EMBL" id="RXJ68935.1"/>
    </source>
</evidence>
<dbReference type="PANTHER" id="PTHR42734">
    <property type="entry name" value="METAL TRANSPORT SYSTEM ATP-BINDING PROTEIN TM_0124-RELATED"/>
    <property type="match status" value="1"/>
</dbReference>
<keyword evidence="4 6" id="KW-0067">ATP-binding</keyword>
<evidence type="ECO:0000256" key="2">
    <source>
        <dbReference type="ARBA" id="ARBA00022448"/>
    </source>
</evidence>
<dbReference type="InterPro" id="IPR003439">
    <property type="entry name" value="ABC_transporter-like_ATP-bd"/>
</dbReference>
<evidence type="ECO:0000313" key="9">
    <source>
        <dbReference type="Proteomes" id="UP000290172"/>
    </source>
</evidence>
<dbReference type="PROSITE" id="PS50893">
    <property type="entry name" value="ABC_TRANSPORTER_2"/>
    <property type="match status" value="1"/>
</dbReference>
<organism evidence="6 9">
    <name type="scientific">Halarcobacter ebronensis</name>
    <dbReference type="NCBI Taxonomy" id="1462615"/>
    <lineage>
        <taxon>Bacteria</taxon>
        <taxon>Pseudomonadati</taxon>
        <taxon>Campylobacterota</taxon>
        <taxon>Epsilonproteobacteria</taxon>
        <taxon>Campylobacterales</taxon>
        <taxon>Arcobacteraceae</taxon>
        <taxon>Halarcobacter</taxon>
    </lineage>
</organism>
<dbReference type="Pfam" id="PF00005">
    <property type="entry name" value="ABC_tran"/>
    <property type="match status" value="1"/>
</dbReference>